<evidence type="ECO:0000313" key="2">
    <source>
        <dbReference type="Proteomes" id="UP000688137"/>
    </source>
</evidence>
<comment type="caution">
    <text evidence="1">The sequence shown here is derived from an EMBL/GenBank/DDBJ whole genome shotgun (WGS) entry which is preliminary data.</text>
</comment>
<proteinExistence type="predicted"/>
<reference evidence="1" key="1">
    <citation type="submission" date="2021-01" db="EMBL/GenBank/DDBJ databases">
        <authorList>
            <consortium name="Genoscope - CEA"/>
            <person name="William W."/>
        </authorList>
    </citation>
    <scope>NUCLEOTIDE SEQUENCE</scope>
</reference>
<name>A0A8S1LQI5_PARPR</name>
<sequence length="207" mass="24719">MRNSNPIINQNIIWISSTINYHKNQNLLRKNYQDLFRMSQKLTQMLVMAILNNFKIGYLKGEEILEQMANTLTFIILYLFKVQDVFDQRYILDDQLKLRRNKFELIQAYAECIGLMKILQQGKNQCMNQKLEKIMPTQLQTVQKDSIKLCYIYQQAIKYTLQERVTVEVKKKIILNIQELLMKFNPKTLMMISIFQKLIQIIVDKNL</sequence>
<accession>A0A8S1LQI5</accession>
<evidence type="ECO:0000313" key="1">
    <source>
        <dbReference type="EMBL" id="CAD8064974.1"/>
    </source>
</evidence>
<keyword evidence="2" id="KW-1185">Reference proteome</keyword>
<dbReference type="Proteomes" id="UP000688137">
    <property type="component" value="Unassembled WGS sequence"/>
</dbReference>
<gene>
    <name evidence="1" type="ORF">PPRIM_AZ9-3.1.T0370007</name>
</gene>
<dbReference type="AlphaFoldDB" id="A0A8S1LQI5"/>
<dbReference type="EMBL" id="CAJJDM010000036">
    <property type="protein sequence ID" value="CAD8064974.1"/>
    <property type="molecule type" value="Genomic_DNA"/>
</dbReference>
<organism evidence="1 2">
    <name type="scientific">Paramecium primaurelia</name>
    <dbReference type="NCBI Taxonomy" id="5886"/>
    <lineage>
        <taxon>Eukaryota</taxon>
        <taxon>Sar</taxon>
        <taxon>Alveolata</taxon>
        <taxon>Ciliophora</taxon>
        <taxon>Intramacronucleata</taxon>
        <taxon>Oligohymenophorea</taxon>
        <taxon>Peniculida</taxon>
        <taxon>Parameciidae</taxon>
        <taxon>Paramecium</taxon>
    </lineage>
</organism>
<protein>
    <submittedName>
        <fullName evidence="1">Uncharacterized protein</fullName>
    </submittedName>
</protein>